<dbReference type="HOGENOM" id="CLU_118726_1_0_1"/>
<organism evidence="2 3">
    <name type="scientific">Thanatephorus cucumeris (strain AG1-IB / isolate 7/3/14)</name>
    <name type="common">Lettuce bottom rot fungus</name>
    <name type="synonym">Rhizoctonia solani</name>
    <dbReference type="NCBI Taxonomy" id="1108050"/>
    <lineage>
        <taxon>Eukaryota</taxon>
        <taxon>Fungi</taxon>
        <taxon>Dikarya</taxon>
        <taxon>Basidiomycota</taxon>
        <taxon>Agaricomycotina</taxon>
        <taxon>Agaricomycetes</taxon>
        <taxon>Cantharellales</taxon>
        <taxon>Ceratobasidiaceae</taxon>
        <taxon>Rhizoctonia</taxon>
        <taxon>Rhizoctonia solani AG-1</taxon>
    </lineage>
</organism>
<feature type="compositionally biased region" description="Polar residues" evidence="1">
    <location>
        <begin position="180"/>
        <end position="189"/>
    </location>
</feature>
<comment type="caution">
    <text evidence="2">The sequence shown here is derived from an EMBL/GenBank/DDBJ whole genome shotgun (WGS) entry which is preliminary data.</text>
</comment>
<name>M5C8Z5_THACB</name>
<gene>
    <name evidence="2" type="ORF">BN14_10017</name>
</gene>
<proteinExistence type="predicted"/>
<dbReference type="Proteomes" id="UP000012065">
    <property type="component" value="Unassembled WGS sequence"/>
</dbReference>
<sequence length="242" mass="27335">MKDNLSGAANIIHVLLNSSNRRNIWHVRRNTYKHPRWGFMYWLDTKGKEGPQLLYICKPGFTLDTLEGLCFQRKPSPSRVKPSLQMYGVHVYCWWHFLASTAIAFQDFAQWHCQGFLTLPPIISAALLATELCAAVLNFVLLYPTISSTAPVSSPASPHALSNLEESLAMPPAGATLLPSLQSSANSPPAQGLRQAPGPETDNWQPFSYKGWSKEEIQRHRQAFDPDYRQEEEMLYSSSEWL</sequence>
<accession>M5C8Z5</accession>
<evidence type="ECO:0000256" key="1">
    <source>
        <dbReference type="SAM" id="MobiDB-lite"/>
    </source>
</evidence>
<evidence type="ECO:0000313" key="3">
    <source>
        <dbReference type="Proteomes" id="UP000012065"/>
    </source>
</evidence>
<reference evidence="2 3" key="1">
    <citation type="journal article" date="2013" name="J. Biotechnol.">
        <title>Establishment and interpretation of the genome sequence of the phytopathogenic fungus Rhizoctonia solani AG1-IB isolate 7/3/14.</title>
        <authorList>
            <person name="Wibberg D.W."/>
            <person name="Jelonek L.J."/>
            <person name="Rupp O.R."/>
            <person name="Hennig M.H."/>
            <person name="Eikmeyer F.E."/>
            <person name="Goesmann A.G."/>
            <person name="Hartmann A.H."/>
            <person name="Borriss R.B."/>
            <person name="Grosch R.G."/>
            <person name="Puehler A.P."/>
            <person name="Schlueter A.S."/>
        </authorList>
    </citation>
    <scope>NUCLEOTIDE SEQUENCE [LARGE SCALE GENOMIC DNA]</scope>
    <source>
        <strain evidence="3">AG1-IB / isolate 7/3/14</strain>
    </source>
</reference>
<protein>
    <submittedName>
        <fullName evidence="2">Uncharacterized protein</fullName>
    </submittedName>
</protein>
<evidence type="ECO:0000313" key="2">
    <source>
        <dbReference type="EMBL" id="CCO35896.1"/>
    </source>
</evidence>
<dbReference type="AlphaFoldDB" id="M5C8Z5"/>
<feature type="region of interest" description="Disordered" evidence="1">
    <location>
        <begin position="180"/>
        <end position="207"/>
    </location>
</feature>
<dbReference type="EMBL" id="CAOJ01015231">
    <property type="protein sequence ID" value="CCO35896.1"/>
    <property type="molecule type" value="Genomic_DNA"/>
</dbReference>